<gene>
    <name evidence="1" type="ORF">V1525DRAFT_391724</name>
</gene>
<keyword evidence="2" id="KW-1185">Reference proteome</keyword>
<evidence type="ECO:0000313" key="2">
    <source>
        <dbReference type="Proteomes" id="UP001433508"/>
    </source>
</evidence>
<reference evidence="2" key="1">
    <citation type="journal article" date="2024" name="Front. Bioeng. Biotechnol.">
        <title>Genome-scale model development and genomic sequencing of the oleaginous clade Lipomyces.</title>
        <authorList>
            <person name="Czajka J.J."/>
            <person name="Han Y."/>
            <person name="Kim J."/>
            <person name="Mondo S.J."/>
            <person name="Hofstad B.A."/>
            <person name="Robles A."/>
            <person name="Haridas S."/>
            <person name="Riley R."/>
            <person name="LaButti K."/>
            <person name="Pangilinan J."/>
            <person name="Andreopoulos W."/>
            <person name="Lipzen A."/>
            <person name="Yan J."/>
            <person name="Wang M."/>
            <person name="Ng V."/>
            <person name="Grigoriev I.V."/>
            <person name="Spatafora J.W."/>
            <person name="Magnuson J.K."/>
            <person name="Baker S.E."/>
            <person name="Pomraning K.R."/>
        </authorList>
    </citation>
    <scope>NUCLEOTIDE SEQUENCE [LARGE SCALE GENOMIC DNA]</scope>
    <source>
        <strain evidence="2">CBS 7786</strain>
    </source>
</reference>
<name>A0ACC3SRE3_LIPKO</name>
<proteinExistence type="predicted"/>
<organism evidence="1 2">
    <name type="scientific">Lipomyces kononenkoae</name>
    <name type="common">Yeast</name>
    <dbReference type="NCBI Taxonomy" id="34357"/>
    <lineage>
        <taxon>Eukaryota</taxon>
        <taxon>Fungi</taxon>
        <taxon>Dikarya</taxon>
        <taxon>Ascomycota</taxon>
        <taxon>Saccharomycotina</taxon>
        <taxon>Lipomycetes</taxon>
        <taxon>Lipomycetales</taxon>
        <taxon>Lipomycetaceae</taxon>
        <taxon>Lipomyces</taxon>
    </lineage>
</organism>
<evidence type="ECO:0000313" key="1">
    <source>
        <dbReference type="EMBL" id="KAK9234163.1"/>
    </source>
</evidence>
<dbReference type="EMBL" id="MU971507">
    <property type="protein sequence ID" value="KAK9234163.1"/>
    <property type="molecule type" value="Genomic_DNA"/>
</dbReference>
<dbReference type="Proteomes" id="UP001433508">
    <property type="component" value="Unassembled WGS sequence"/>
</dbReference>
<sequence length="321" mass="35932">MDIDQILNSSTAQSQDHNPGPPPAPPPPPPPPEPGLDNVSSARAIKLSPESQVQRHPEKESSPTSASQHVSLPPPLEESKSTAPAASDIPQSWPLGETAPLLQQSVVPQYSPSPQQYHHGPQHSYAYPPQYHHQRYAQYPPPLYYQEQTTPYHISTPQHHMQPFQRDQYPSTVEQQFSFPHANDRNYGQSSSVSQLPPPRQPLSSQSMPQDHFAPALDSSVSSNLTPAYDGVGLRRSNSDADPQEETSTTAVKPKRRKAPNSTWTLEEDRKLVDMVLQTLPRQDFSEYAQILNKRDGQTVRYRWKVLVRRAKGENEDGTLP</sequence>
<protein>
    <submittedName>
        <fullName evidence="1">Uncharacterized protein</fullName>
    </submittedName>
</protein>
<comment type="caution">
    <text evidence="1">The sequence shown here is derived from an EMBL/GenBank/DDBJ whole genome shotgun (WGS) entry which is preliminary data.</text>
</comment>
<accession>A0ACC3SRE3</accession>